<organism evidence="2 3">
    <name type="scientific">Trichobilharzia regenti</name>
    <name type="common">Nasal bird schistosome</name>
    <dbReference type="NCBI Taxonomy" id="157069"/>
    <lineage>
        <taxon>Eukaryota</taxon>
        <taxon>Metazoa</taxon>
        <taxon>Spiralia</taxon>
        <taxon>Lophotrochozoa</taxon>
        <taxon>Platyhelminthes</taxon>
        <taxon>Trematoda</taxon>
        <taxon>Digenea</taxon>
        <taxon>Strigeidida</taxon>
        <taxon>Schistosomatoidea</taxon>
        <taxon>Schistosomatidae</taxon>
        <taxon>Trichobilharzia</taxon>
    </lineage>
</organism>
<evidence type="ECO:0000313" key="2">
    <source>
        <dbReference type="Proteomes" id="UP000050795"/>
    </source>
</evidence>
<accession>A0AA85IYB4</accession>
<proteinExistence type="predicted"/>
<keyword evidence="1" id="KW-0812">Transmembrane</keyword>
<keyword evidence="2" id="KW-1185">Reference proteome</keyword>
<feature type="transmembrane region" description="Helical" evidence="1">
    <location>
        <begin position="120"/>
        <end position="141"/>
    </location>
</feature>
<evidence type="ECO:0000313" key="3">
    <source>
        <dbReference type="WBParaSite" id="TREG1_128610.1"/>
    </source>
</evidence>
<evidence type="ECO:0000256" key="1">
    <source>
        <dbReference type="SAM" id="Phobius"/>
    </source>
</evidence>
<protein>
    <submittedName>
        <fullName evidence="3">Uncharacterized protein</fullName>
    </submittedName>
</protein>
<keyword evidence="1" id="KW-1133">Transmembrane helix</keyword>
<name>A0AA85IYB4_TRIRE</name>
<reference evidence="3" key="2">
    <citation type="submission" date="2023-11" db="UniProtKB">
        <authorList>
            <consortium name="WormBaseParasite"/>
        </authorList>
    </citation>
    <scope>IDENTIFICATION</scope>
</reference>
<dbReference type="WBParaSite" id="TREG1_128610.1">
    <property type="protein sequence ID" value="TREG1_128610.1"/>
    <property type="gene ID" value="TREG1_128610"/>
</dbReference>
<feature type="transmembrane region" description="Helical" evidence="1">
    <location>
        <begin position="95"/>
        <end position="114"/>
    </location>
</feature>
<keyword evidence="1" id="KW-0472">Membrane</keyword>
<reference evidence="2" key="1">
    <citation type="submission" date="2022-06" db="EMBL/GenBank/DDBJ databases">
        <authorList>
            <person name="Berger JAMES D."/>
            <person name="Berger JAMES D."/>
        </authorList>
    </citation>
    <scope>NUCLEOTIDE SEQUENCE [LARGE SCALE GENOMIC DNA]</scope>
</reference>
<dbReference type="AlphaFoldDB" id="A0AA85IYB4"/>
<feature type="transmembrane region" description="Helical" evidence="1">
    <location>
        <begin position="29"/>
        <end position="51"/>
    </location>
</feature>
<feature type="transmembrane region" description="Helical" evidence="1">
    <location>
        <begin position="66"/>
        <end position="86"/>
    </location>
</feature>
<feature type="transmembrane region" description="Helical" evidence="1">
    <location>
        <begin position="153"/>
        <end position="172"/>
    </location>
</feature>
<dbReference type="Proteomes" id="UP000050795">
    <property type="component" value="Unassembled WGS sequence"/>
</dbReference>
<sequence length="242" mass="27226">MKTDNMKTVHFNDKVNESSYENSISVRSYIIKLVIFTSVMMSVTILITQLITDIQVLRDAFSKQDFLAPFILFIVATVLLMLVIFVEKLKSIRPLMYTMISIIVILYSIGVTAVCSLLDVWYNLLALVLTIVFAVTAVFIGYKIQTLGKKASVTMVIIASTCMLCSVVFFFLGIIDRLYLVFAGLFASIGISIQMDAVNKPLWNFHPNLNRRSSTIASQCGESRLLADWLTLSYVNMGREKI</sequence>